<dbReference type="Pfam" id="PF04542">
    <property type="entry name" value="Sigma70_r2"/>
    <property type="match status" value="1"/>
</dbReference>
<protein>
    <submittedName>
        <fullName evidence="6">Sigma-70 family RNA polymerase sigma factor</fullName>
    </submittedName>
</protein>
<dbReference type="EMBL" id="JAFLNL010000021">
    <property type="protein sequence ID" value="MBO0356273.1"/>
    <property type="molecule type" value="Genomic_DNA"/>
</dbReference>
<dbReference type="InterPro" id="IPR036388">
    <property type="entry name" value="WH-like_DNA-bd_sf"/>
</dbReference>
<evidence type="ECO:0000313" key="6">
    <source>
        <dbReference type="EMBL" id="MBO0356273.1"/>
    </source>
</evidence>
<keyword evidence="7" id="KW-1185">Reference proteome</keyword>
<evidence type="ECO:0000256" key="3">
    <source>
        <dbReference type="ARBA" id="ARBA00023082"/>
    </source>
</evidence>
<keyword evidence="2" id="KW-0805">Transcription regulation</keyword>
<dbReference type="InterPro" id="IPR013249">
    <property type="entry name" value="RNA_pol_sigma70_r4_t2"/>
</dbReference>
<dbReference type="PANTHER" id="PTHR43133:SF46">
    <property type="entry name" value="RNA POLYMERASE SIGMA-70 FACTOR ECF SUBFAMILY"/>
    <property type="match status" value="1"/>
</dbReference>
<dbReference type="InterPro" id="IPR013325">
    <property type="entry name" value="RNA_pol_sigma_r2"/>
</dbReference>
<dbReference type="Gene3D" id="1.10.1740.10">
    <property type="match status" value="1"/>
</dbReference>
<evidence type="ECO:0000259" key="5">
    <source>
        <dbReference type="PROSITE" id="PS50043"/>
    </source>
</evidence>
<dbReference type="PANTHER" id="PTHR43133">
    <property type="entry name" value="RNA POLYMERASE ECF-TYPE SIGMA FACTO"/>
    <property type="match status" value="1"/>
</dbReference>
<dbReference type="SUPFAM" id="SSF88946">
    <property type="entry name" value="Sigma2 domain of RNA polymerase sigma factors"/>
    <property type="match status" value="1"/>
</dbReference>
<name>A0ABS3GBK1_9FLAO</name>
<sequence>MDSLESTSDKFLFQEIKKGNIKAFNRLFETHWDGLYQAAYKVLLSEDMAKDAVQEVFFDLWLRKLQLEVENIPGFLYKAVRNQSLKQLKKNAPLQIHEDKFKGLLVNNTEEQLDLIDLKTKLDEKLGALSPREREIFEMSRYQNLSNKEIANHLNLSQRTVEWYLYQVVKELKTALTVSVLVILSYLFY</sequence>
<proteinExistence type="inferred from homology"/>
<dbReference type="Gene3D" id="1.10.10.10">
    <property type="entry name" value="Winged helix-like DNA-binding domain superfamily/Winged helix DNA-binding domain"/>
    <property type="match status" value="1"/>
</dbReference>
<dbReference type="InterPro" id="IPR039425">
    <property type="entry name" value="RNA_pol_sigma-70-like"/>
</dbReference>
<keyword evidence="4" id="KW-0804">Transcription</keyword>
<comment type="caution">
    <text evidence="6">The sequence shown here is derived from an EMBL/GenBank/DDBJ whole genome shotgun (WGS) entry which is preliminary data.</text>
</comment>
<dbReference type="RefSeq" id="WP_207037042.1">
    <property type="nucleotide sequence ID" value="NZ_JAFLNL010000021.1"/>
</dbReference>
<dbReference type="Proteomes" id="UP000664044">
    <property type="component" value="Unassembled WGS sequence"/>
</dbReference>
<evidence type="ECO:0000313" key="7">
    <source>
        <dbReference type="Proteomes" id="UP000664044"/>
    </source>
</evidence>
<dbReference type="SMART" id="SM00421">
    <property type="entry name" value="HTH_LUXR"/>
    <property type="match status" value="1"/>
</dbReference>
<accession>A0ABS3GBK1</accession>
<evidence type="ECO:0000256" key="2">
    <source>
        <dbReference type="ARBA" id="ARBA00023015"/>
    </source>
</evidence>
<reference evidence="6 7" key="1">
    <citation type="submission" date="2021-03" db="EMBL/GenBank/DDBJ databases">
        <title>Muricauda lutimaris sp. nov. and Muricauda ruestringensis sp. nov, two marine members of the Flavobacteriaceae isolated from deep sea sediments of Western Pacific.</title>
        <authorList>
            <person name="Zhao S."/>
            <person name="Liu R."/>
        </authorList>
    </citation>
    <scope>NUCLEOTIDE SEQUENCE [LARGE SCALE GENOMIC DNA]</scope>
    <source>
        <strain evidence="6 7">BC31-1-A7</strain>
    </source>
</reference>
<feature type="domain" description="HTH luxR-type" evidence="5">
    <location>
        <begin position="122"/>
        <end position="187"/>
    </location>
</feature>
<organism evidence="6 7">
    <name type="scientific">Flagellimonas aurea</name>
    <dbReference type="NCBI Taxonomy" id="2915619"/>
    <lineage>
        <taxon>Bacteria</taxon>
        <taxon>Pseudomonadati</taxon>
        <taxon>Bacteroidota</taxon>
        <taxon>Flavobacteriia</taxon>
        <taxon>Flavobacteriales</taxon>
        <taxon>Flavobacteriaceae</taxon>
        <taxon>Flagellimonas</taxon>
    </lineage>
</organism>
<dbReference type="InterPro" id="IPR013324">
    <property type="entry name" value="RNA_pol_sigma_r3/r4-like"/>
</dbReference>
<dbReference type="InterPro" id="IPR014284">
    <property type="entry name" value="RNA_pol_sigma-70_dom"/>
</dbReference>
<dbReference type="InterPro" id="IPR007627">
    <property type="entry name" value="RNA_pol_sigma70_r2"/>
</dbReference>
<evidence type="ECO:0000256" key="1">
    <source>
        <dbReference type="ARBA" id="ARBA00010641"/>
    </source>
</evidence>
<evidence type="ECO:0000256" key="4">
    <source>
        <dbReference type="ARBA" id="ARBA00023163"/>
    </source>
</evidence>
<comment type="similarity">
    <text evidence="1">Belongs to the sigma-70 factor family. ECF subfamily.</text>
</comment>
<dbReference type="PROSITE" id="PS50043">
    <property type="entry name" value="HTH_LUXR_2"/>
    <property type="match status" value="1"/>
</dbReference>
<gene>
    <name evidence="6" type="ORF">J0656_19805</name>
</gene>
<dbReference type="Pfam" id="PF08281">
    <property type="entry name" value="Sigma70_r4_2"/>
    <property type="match status" value="1"/>
</dbReference>
<dbReference type="InterPro" id="IPR000792">
    <property type="entry name" value="Tscrpt_reg_LuxR_C"/>
</dbReference>
<keyword evidence="3" id="KW-0731">Sigma factor</keyword>
<dbReference type="CDD" id="cd06171">
    <property type="entry name" value="Sigma70_r4"/>
    <property type="match status" value="1"/>
</dbReference>
<dbReference type="SUPFAM" id="SSF88659">
    <property type="entry name" value="Sigma3 and sigma4 domains of RNA polymerase sigma factors"/>
    <property type="match status" value="1"/>
</dbReference>
<dbReference type="NCBIfam" id="TIGR02937">
    <property type="entry name" value="sigma70-ECF"/>
    <property type="match status" value="1"/>
</dbReference>